<reference evidence="2 3" key="1">
    <citation type="submission" date="2016-07" db="EMBL/GenBank/DDBJ databases">
        <title>Pervasive Adenine N6-methylation of Active Genes in Fungi.</title>
        <authorList>
            <consortium name="DOE Joint Genome Institute"/>
            <person name="Mondo S.J."/>
            <person name="Dannebaum R.O."/>
            <person name="Kuo R.C."/>
            <person name="Labutti K."/>
            <person name="Haridas S."/>
            <person name="Kuo A."/>
            <person name="Salamov A."/>
            <person name="Ahrendt S.R."/>
            <person name="Lipzen A."/>
            <person name="Sullivan W."/>
            <person name="Andreopoulos W.B."/>
            <person name="Clum A."/>
            <person name="Lindquist E."/>
            <person name="Daum C."/>
            <person name="Ramamoorthy G.K."/>
            <person name="Gryganskyi A."/>
            <person name="Culley D."/>
            <person name="Magnuson J.K."/>
            <person name="James T.Y."/>
            <person name="O'Malley M.A."/>
            <person name="Stajich J.E."/>
            <person name="Spatafora J.W."/>
            <person name="Visel A."/>
            <person name="Grigoriev I.V."/>
        </authorList>
    </citation>
    <scope>NUCLEOTIDE SEQUENCE [LARGE SCALE GENOMIC DNA]</scope>
    <source>
        <strain evidence="2 3">PL171</strain>
    </source>
</reference>
<comment type="caution">
    <text evidence="2">The sequence shown here is derived from an EMBL/GenBank/DDBJ whole genome shotgun (WGS) entry which is preliminary data.</text>
</comment>
<evidence type="ECO:0000313" key="2">
    <source>
        <dbReference type="EMBL" id="ORZ30541.1"/>
    </source>
</evidence>
<name>A0A1Y2H9C8_9FUNG</name>
<evidence type="ECO:0000313" key="3">
    <source>
        <dbReference type="Proteomes" id="UP000193411"/>
    </source>
</evidence>
<sequence>MNSTFPHAGLGASVEQQQQQRSLDGSSTQMIPTADHQAQHRPSMKDPEPNQDGDRESEADNSSANDSPGRYSDTVTRFTDLNPYLQRLPPEQAQFFNWRILQLMCCGKKETPELIKSVLDEIRAAIAAQPPSPPAPTTGWNRNRIIEVHGHLKIRMGQSGTHRLLVKASAHPPDSLLITPASAPAQPPSLMSLGQMPNPTVSHAVLMQWQSSPWPAAQDSMHPWLPRIFLSQVHDSISSKLGHSATQYDLTYTDRDADNDKIYIRTEDDWSEAMWAAIHYSPQKSAPTYPVIGAIGMGPNSTLGSTDAATAAQRLALFLFAGAPGVASGVAYSHNAGTVLEDTSKSVFVASFTLALTLCPKAISRKATELKCGECAQVLDPAHVKYQCTDCVGGFALCDLCFEQGAACIGHYLGEHVFVECSASRGGNQQQPANNGGGYISGMGFGEERHG</sequence>
<dbReference type="AlphaFoldDB" id="A0A1Y2H9C8"/>
<evidence type="ECO:0000256" key="1">
    <source>
        <dbReference type="SAM" id="MobiDB-lite"/>
    </source>
</evidence>
<feature type="region of interest" description="Disordered" evidence="1">
    <location>
        <begin position="1"/>
        <end position="75"/>
    </location>
</feature>
<feature type="compositionally biased region" description="Basic and acidic residues" evidence="1">
    <location>
        <begin position="43"/>
        <end position="58"/>
    </location>
</feature>
<keyword evidence="3" id="KW-1185">Reference proteome</keyword>
<organism evidence="2 3">
    <name type="scientific">Catenaria anguillulae PL171</name>
    <dbReference type="NCBI Taxonomy" id="765915"/>
    <lineage>
        <taxon>Eukaryota</taxon>
        <taxon>Fungi</taxon>
        <taxon>Fungi incertae sedis</taxon>
        <taxon>Blastocladiomycota</taxon>
        <taxon>Blastocladiomycetes</taxon>
        <taxon>Blastocladiales</taxon>
        <taxon>Catenariaceae</taxon>
        <taxon>Catenaria</taxon>
    </lineage>
</organism>
<accession>A0A1Y2H9C8</accession>
<dbReference type="Proteomes" id="UP000193411">
    <property type="component" value="Unassembled WGS sequence"/>
</dbReference>
<dbReference type="EMBL" id="MCFL01000081">
    <property type="protein sequence ID" value="ORZ30541.1"/>
    <property type="molecule type" value="Genomic_DNA"/>
</dbReference>
<gene>
    <name evidence="2" type="ORF">BCR44DRAFT_28384</name>
</gene>
<feature type="compositionally biased region" description="Polar residues" evidence="1">
    <location>
        <begin position="14"/>
        <end position="31"/>
    </location>
</feature>
<protein>
    <submittedName>
        <fullName evidence="2">Uncharacterized protein</fullName>
    </submittedName>
</protein>
<proteinExistence type="predicted"/>